<accession>A0A915ITB8</accession>
<reference evidence="2" key="1">
    <citation type="submission" date="2022-11" db="UniProtKB">
        <authorList>
            <consortium name="WormBaseParasite"/>
        </authorList>
    </citation>
    <scope>IDENTIFICATION</scope>
</reference>
<proteinExistence type="predicted"/>
<dbReference type="WBParaSite" id="nRc.2.0.1.t16624-RA">
    <property type="protein sequence ID" value="nRc.2.0.1.t16624-RA"/>
    <property type="gene ID" value="nRc.2.0.1.g16624"/>
</dbReference>
<organism evidence="1 2">
    <name type="scientific">Romanomermis culicivorax</name>
    <name type="common">Nematode worm</name>
    <dbReference type="NCBI Taxonomy" id="13658"/>
    <lineage>
        <taxon>Eukaryota</taxon>
        <taxon>Metazoa</taxon>
        <taxon>Ecdysozoa</taxon>
        <taxon>Nematoda</taxon>
        <taxon>Enoplea</taxon>
        <taxon>Dorylaimia</taxon>
        <taxon>Mermithida</taxon>
        <taxon>Mermithoidea</taxon>
        <taxon>Mermithidae</taxon>
        <taxon>Romanomermis</taxon>
    </lineage>
</organism>
<sequence length="98" mass="11264">MHPLAIDGNATNKNLLHFFIRLEIEFGYDASNHVKMSTLGRLTRDTPSYMIQDMTQYEDAKNFLMLQLAHDCNQMTLKCELTSITPKVEEEPAPFLSK</sequence>
<evidence type="ECO:0000313" key="2">
    <source>
        <dbReference type="WBParaSite" id="nRc.2.0.1.t16624-RA"/>
    </source>
</evidence>
<dbReference type="AlphaFoldDB" id="A0A915ITB8"/>
<evidence type="ECO:0000313" key="1">
    <source>
        <dbReference type="Proteomes" id="UP000887565"/>
    </source>
</evidence>
<dbReference type="Proteomes" id="UP000887565">
    <property type="component" value="Unplaced"/>
</dbReference>
<name>A0A915ITB8_ROMCU</name>
<keyword evidence="1" id="KW-1185">Reference proteome</keyword>
<protein>
    <submittedName>
        <fullName evidence="2">Uncharacterized protein</fullName>
    </submittedName>
</protein>